<reference evidence="4 5" key="1">
    <citation type="submission" date="2022-05" db="EMBL/GenBank/DDBJ databases">
        <authorList>
            <consortium name="Genoscope - CEA"/>
            <person name="William W."/>
        </authorList>
    </citation>
    <scope>NUCLEOTIDE SEQUENCE [LARGE SCALE GENOMIC DNA]</scope>
</reference>
<feature type="compositionally biased region" description="Acidic residues" evidence="2">
    <location>
        <begin position="239"/>
        <end position="250"/>
    </location>
</feature>
<dbReference type="EMBL" id="CALNXI010000129">
    <property type="protein sequence ID" value="CAH3019896.1"/>
    <property type="molecule type" value="Genomic_DNA"/>
</dbReference>
<organism evidence="4 5">
    <name type="scientific">Porites evermanni</name>
    <dbReference type="NCBI Taxonomy" id="104178"/>
    <lineage>
        <taxon>Eukaryota</taxon>
        <taxon>Metazoa</taxon>
        <taxon>Cnidaria</taxon>
        <taxon>Anthozoa</taxon>
        <taxon>Hexacorallia</taxon>
        <taxon>Scleractinia</taxon>
        <taxon>Fungiina</taxon>
        <taxon>Poritidae</taxon>
        <taxon>Porites</taxon>
    </lineage>
</organism>
<evidence type="ECO:0000256" key="2">
    <source>
        <dbReference type="SAM" id="MobiDB-lite"/>
    </source>
</evidence>
<proteinExistence type="inferred from homology"/>
<evidence type="ECO:0000313" key="4">
    <source>
        <dbReference type="EMBL" id="CAH3019896.1"/>
    </source>
</evidence>
<dbReference type="PANTHER" id="PTHR13011">
    <property type="entry name" value="TFIIF-ALPHA"/>
    <property type="match status" value="1"/>
</dbReference>
<keyword evidence="3" id="KW-0732">Signal</keyword>
<name>A0ABN8LVI4_9CNID</name>
<feature type="compositionally biased region" description="Acidic residues" evidence="2">
    <location>
        <begin position="205"/>
        <end position="220"/>
    </location>
</feature>
<evidence type="ECO:0000256" key="1">
    <source>
        <dbReference type="RuleBase" id="RU366044"/>
    </source>
</evidence>
<gene>
    <name evidence="4" type="ORF">PEVE_00004611</name>
</gene>
<feature type="chain" id="PRO_5046964951" description="Transcription initiation factor IIF subunit alpha" evidence="3">
    <location>
        <begin position="17"/>
        <end position="386"/>
    </location>
</feature>
<keyword evidence="1" id="KW-0804">Transcription</keyword>
<feature type="compositionally biased region" description="Basic and acidic residues" evidence="2">
    <location>
        <begin position="221"/>
        <end position="238"/>
    </location>
</feature>
<dbReference type="InterPro" id="IPR029058">
    <property type="entry name" value="AB_hydrolase_fold"/>
</dbReference>
<sequence length="386" mass="42889">MALWYVFFLLLTAIRNLEIPRRGKRREKPPECLLDPELGEHDFLRTASNIRIHYVAKGDTGKPLMLCIHGFPEIEALQGYKSCTLLSHDWGGALAWNCHSKTAKKERLIIHDDKRDLSLSEEEDDDEEENQGSSKEDKKAKKDKHKVGQKKQQTAKKGSDADSDVSSGEDGYLNSKEMDYLSDSSSSSEEDVTALKVNKPKAEDDLNAEETSSEDEDELTQEGHELKDMLERDEGKESWDEDEDEEDPDGVEMKGTSALFLQAKSKKRPASASKKGTPGEEGSPASKKPRVSPAPSAGGAGGGSRTSTPTPIGSEEGPQGITEEAVRRYLIRKPMTSKDLLQKFKSKRTGLSNDETVKKLADIVRKIQPEQKTIKKKLYLSLKPQS</sequence>
<keyword evidence="5" id="KW-1185">Reference proteome</keyword>
<dbReference type="Gene3D" id="1.10.10.10">
    <property type="entry name" value="Winged helix-like DNA-binding domain superfamily/Winged helix DNA-binding domain"/>
    <property type="match status" value="1"/>
</dbReference>
<accession>A0ABN8LVI4</accession>
<feature type="region of interest" description="Disordered" evidence="2">
    <location>
        <begin position="118"/>
        <end position="325"/>
    </location>
</feature>
<feature type="signal peptide" evidence="3">
    <location>
        <begin position="1"/>
        <end position="16"/>
    </location>
</feature>
<dbReference type="InterPro" id="IPR036388">
    <property type="entry name" value="WH-like_DNA-bd_sf"/>
</dbReference>
<protein>
    <recommendedName>
        <fullName evidence="1">Transcription initiation factor IIF subunit alpha</fullName>
    </recommendedName>
</protein>
<comment type="subcellular location">
    <subcellularLocation>
        <location evidence="1">Nucleus</location>
    </subcellularLocation>
</comment>
<dbReference type="SUPFAM" id="SSF46785">
    <property type="entry name" value="Winged helix' DNA-binding domain"/>
    <property type="match status" value="1"/>
</dbReference>
<dbReference type="InterPro" id="IPR036390">
    <property type="entry name" value="WH_DNA-bd_sf"/>
</dbReference>
<dbReference type="InterPro" id="IPR008851">
    <property type="entry name" value="TFIIF-alpha"/>
</dbReference>
<feature type="compositionally biased region" description="Low complexity" evidence="2">
    <location>
        <begin position="305"/>
        <end position="314"/>
    </location>
</feature>
<dbReference type="Proteomes" id="UP001159427">
    <property type="component" value="Unassembled WGS sequence"/>
</dbReference>
<keyword evidence="1" id="KW-0539">Nucleus</keyword>
<comment type="function">
    <text evidence="1">TFIIF is a general transcription initiation factor that binds to RNA polymerase II and helps to recruit it to the initiation complex in collaboration with TFIIB. It promotes transcription elongation.</text>
</comment>
<comment type="caution">
    <text evidence="4">The sequence shown here is derived from an EMBL/GenBank/DDBJ whole genome shotgun (WGS) entry which is preliminary data.</text>
</comment>
<dbReference type="Pfam" id="PF05793">
    <property type="entry name" value="TFIIF_alpha"/>
    <property type="match status" value="2"/>
</dbReference>
<evidence type="ECO:0000256" key="3">
    <source>
        <dbReference type="SAM" id="SignalP"/>
    </source>
</evidence>
<feature type="compositionally biased region" description="Acidic residues" evidence="2">
    <location>
        <begin position="119"/>
        <end position="130"/>
    </location>
</feature>
<dbReference type="PANTHER" id="PTHR13011:SF0">
    <property type="entry name" value="GENERAL TRANSCRIPTION FACTOR IIF SUBUNIT 1"/>
    <property type="match status" value="1"/>
</dbReference>
<keyword evidence="1" id="KW-0805">Transcription regulation</keyword>
<dbReference type="SUPFAM" id="SSF53474">
    <property type="entry name" value="alpha/beta-Hydrolases"/>
    <property type="match status" value="1"/>
</dbReference>
<keyword evidence="1" id="KW-0238">DNA-binding</keyword>
<evidence type="ECO:0000313" key="5">
    <source>
        <dbReference type="Proteomes" id="UP001159427"/>
    </source>
</evidence>
<comment type="similarity">
    <text evidence="1">Belongs to the TFIIF alpha subunit family.</text>
</comment>